<gene>
    <name evidence="1" type="ORF">S03H2_58336</name>
</gene>
<proteinExistence type="predicted"/>
<name>X1K2N4_9ZZZZ</name>
<protein>
    <submittedName>
        <fullName evidence="1">Uncharacterized protein</fullName>
    </submittedName>
</protein>
<dbReference type="AlphaFoldDB" id="X1K2N4"/>
<sequence length="136" mass="15730">YPVEIGQEGFKALEEPTHYVWIQSEQWEMQNGRFEDQEVKLGTGDEDKPWLFEIWLIAIRPQATVRLEEYQAWLASALPEGCVRAASMRVVKIPTEVEERPEPERNLQVAEPVTNWPYTAVTFCFERGGETVDMGK</sequence>
<feature type="non-terminal residue" evidence="1">
    <location>
        <position position="1"/>
    </location>
</feature>
<dbReference type="EMBL" id="BARU01037436">
    <property type="protein sequence ID" value="GAH87935.1"/>
    <property type="molecule type" value="Genomic_DNA"/>
</dbReference>
<accession>X1K2N4</accession>
<organism evidence="1">
    <name type="scientific">marine sediment metagenome</name>
    <dbReference type="NCBI Taxonomy" id="412755"/>
    <lineage>
        <taxon>unclassified sequences</taxon>
        <taxon>metagenomes</taxon>
        <taxon>ecological metagenomes</taxon>
    </lineage>
</organism>
<evidence type="ECO:0000313" key="1">
    <source>
        <dbReference type="EMBL" id="GAH87935.1"/>
    </source>
</evidence>
<comment type="caution">
    <text evidence="1">The sequence shown here is derived from an EMBL/GenBank/DDBJ whole genome shotgun (WGS) entry which is preliminary data.</text>
</comment>
<reference evidence="1" key="1">
    <citation type="journal article" date="2014" name="Front. Microbiol.">
        <title>High frequency of phylogenetically diverse reductive dehalogenase-homologous genes in deep subseafloor sedimentary metagenomes.</title>
        <authorList>
            <person name="Kawai M."/>
            <person name="Futagami T."/>
            <person name="Toyoda A."/>
            <person name="Takaki Y."/>
            <person name="Nishi S."/>
            <person name="Hori S."/>
            <person name="Arai W."/>
            <person name="Tsubouchi T."/>
            <person name="Morono Y."/>
            <person name="Uchiyama I."/>
            <person name="Ito T."/>
            <person name="Fujiyama A."/>
            <person name="Inagaki F."/>
            <person name="Takami H."/>
        </authorList>
    </citation>
    <scope>NUCLEOTIDE SEQUENCE</scope>
    <source>
        <strain evidence="1">Expedition CK06-06</strain>
    </source>
</reference>